<dbReference type="Proteomes" id="UP000481861">
    <property type="component" value="Unassembled WGS sequence"/>
</dbReference>
<feature type="region of interest" description="Disordered" evidence="1">
    <location>
        <begin position="156"/>
        <end position="175"/>
    </location>
</feature>
<dbReference type="PANTHER" id="PTHR12461">
    <property type="entry name" value="HYPOXIA-INDUCIBLE FACTOR 1 ALPHA INHIBITOR-RELATED"/>
    <property type="match status" value="1"/>
</dbReference>
<dbReference type="SUPFAM" id="SSF51197">
    <property type="entry name" value="Clavaminate synthase-like"/>
    <property type="match status" value="1"/>
</dbReference>
<feature type="non-terminal residue" evidence="3">
    <location>
        <position position="389"/>
    </location>
</feature>
<accession>A0A7C8MI61</accession>
<evidence type="ECO:0000256" key="1">
    <source>
        <dbReference type="SAM" id="MobiDB-lite"/>
    </source>
</evidence>
<dbReference type="InterPro" id="IPR003347">
    <property type="entry name" value="JmjC_dom"/>
</dbReference>
<name>A0A7C8MI61_9PLEO</name>
<evidence type="ECO:0000313" key="4">
    <source>
        <dbReference type="Proteomes" id="UP000481861"/>
    </source>
</evidence>
<comment type="caution">
    <text evidence="3">The sequence shown here is derived from an EMBL/GenBank/DDBJ whole genome shotgun (WGS) entry which is preliminary data.</text>
</comment>
<feature type="compositionally biased region" description="Pro residues" evidence="1">
    <location>
        <begin position="161"/>
        <end position="171"/>
    </location>
</feature>
<gene>
    <name evidence="3" type="ORF">BDV95DRAFT_527532</name>
</gene>
<dbReference type="PANTHER" id="PTHR12461:SF99">
    <property type="entry name" value="BIFUNCTIONAL PEPTIDASE AND (3S)-LYSYL HYDROXYLASE JMJD7"/>
    <property type="match status" value="1"/>
</dbReference>
<dbReference type="OrthoDB" id="415358at2759"/>
<protein>
    <submittedName>
        <fullName evidence="3">Cupin-like domain-containing protein</fullName>
    </submittedName>
</protein>
<sequence length="389" mass="42467">MEKDIVIGLKSPEAALTRPAPTGIEGPDTLHNAVRDLITTHHSLNPPAVPILSAEPSPLEFLRFVHRNTPFVVRNGARDWPAHKKWSAAYLADAMRDHRVNVAITPHGNADSVIRLPSVDNNNTTGPDDNQTMLFIKPYETSLPFPSVLSHIATQELQQTPPSPSHSPSPSPILYAQTQNDNLRTEYSPLFADIPPNIPFARIALGNAAPDAVNFWLGNSHSTTALHKDNYENIYVQVLGRKHFVLLPPAAAPCVAERGVLAATYRPRHQLDTEDADATTVAAASWTDLVAQIDTPESYTPFATWDPDAPAVNATPYSAYAQPLRVSLDAGDMLYLPALWYHKVAQSCSDEGICCAVNYWYDMDFSGPFWSMAGFVRGVGLLGVGDDGD</sequence>
<dbReference type="Gene3D" id="2.60.120.10">
    <property type="entry name" value="Jelly Rolls"/>
    <property type="match status" value="1"/>
</dbReference>
<dbReference type="SMART" id="SM00558">
    <property type="entry name" value="JmjC"/>
    <property type="match status" value="1"/>
</dbReference>
<dbReference type="InterPro" id="IPR014710">
    <property type="entry name" value="RmlC-like_jellyroll"/>
</dbReference>
<keyword evidence="4" id="KW-1185">Reference proteome</keyword>
<dbReference type="AlphaFoldDB" id="A0A7C8MI61"/>
<feature type="domain" description="JmjC" evidence="2">
    <location>
        <begin position="167"/>
        <end position="376"/>
    </location>
</feature>
<evidence type="ECO:0000259" key="2">
    <source>
        <dbReference type="PROSITE" id="PS51184"/>
    </source>
</evidence>
<evidence type="ECO:0000313" key="3">
    <source>
        <dbReference type="EMBL" id="KAF2867705.1"/>
    </source>
</evidence>
<dbReference type="Pfam" id="PF13621">
    <property type="entry name" value="Cupin_8"/>
    <property type="match status" value="1"/>
</dbReference>
<dbReference type="PROSITE" id="PS51184">
    <property type="entry name" value="JMJC"/>
    <property type="match status" value="1"/>
</dbReference>
<organism evidence="3 4">
    <name type="scientific">Massariosphaeria phaeospora</name>
    <dbReference type="NCBI Taxonomy" id="100035"/>
    <lineage>
        <taxon>Eukaryota</taxon>
        <taxon>Fungi</taxon>
        <taxon>Dikarya</taxon>
        <taxon>Ascomycota</taxon>
        <taxon>Pezizomycotina</taxon>
        <taxon>Dothideomycetes</taxon>
        <taxon>Pleosporomycetidae</taxon>
        <taxon>Pleosporales</taxon>
        <taxon>Pleosporales incertae sedis</taxon>
        <taxon>Massariosphaeria</taxon>
    </lineage>
</organism>
<proteinExistence type="predicted"/>
<dbReference type="InterPro" id="IPR041667">
    <property type="entry name" value="Cupin_8"/>
</dbReference>
<reference evidence="3 4" key="1">
    <citation type="submission" date="2020-01" db="EMBL/GenBank/DDBJ databases">
        <authorList>
            <consortium name="DOE Joint Genome Institute"/>
            <person name="Haridas S."/>
            <person name="Albert R."/>
            <person name="Binder M."/>
            <person name="Bloem J."/>
            <person name="Labutti K."/>
            <person name="Salamov A."/>
            <person name="Andreopoulos B."/>
            <person name="Baker S.E."/>
            <person name="Barry K."/>
            <person name="Bills G."/>
            <person name="Bluhm B.H."/>
            <person name="Cannon C."/>
            <person name="Castanera R."/>
            <person name="Culley D.E."/>
            <person name="Daum C."/>
            <person name="Ezra D."/>
            <person name="Gonzalez J.B."/>
            <person name="Henrissat B."/>
            <person name="Kuo A."/>
            <person name="Liang C."/>
            <person name="Lipzen A."/>
            <person name="Lutzoni F."/>
            <person name="Magnuson J."/>
            <person name="Mondo S."/>
            <person name="Nolan M."/>
            <person name="Ohm R."/>
            <person name="Pangilinan J."/>
            <person name="Park H.-J.H."/>
            <person name="Ramirez L."/>
            <person name="Alfaro M."/>
            <person name="Sun H."/>
            <person name="Tritt A."/>
            <person name="Yoshinaga Y."/>
            <person name="Zwiers L.-H.L."/>
            <person name="Turgeon B.G."/>
            <person name="Goodwin S.B."/>
            <person name="Spatafora J.W."/>
            <person name="Crous P.W."/>
            <person name="Grigoriev I.V."/>
        </authorList>
    </citation>
    <scope>NUCLEOTIDE SEQUENCE [LARGE SCALE GENOMIC DNA]</scope>
    <source>
        <strain evidence="3 4">CBS 611.86</strain>
    </source>
</reference>
<dbReference type="EMBL" id="JAADJZ010000022">
    <property type="protein sequence ID" value="KAF2867705.1"/>
    <property type="molecule type" value="Genomic_DNA"/>
</dbReference>